<sequence>YTLEELRSSCEYIRGLLDFTSGAAGTCTAYTDDGTSCGRDAPYTSYNVHTGSCRAALAARVLQAFLLPRAGAGREAAGVGGAVQLEVDGSNAAELLWLADVWCLAPLKAHVLAALRRNMC</sequence>
<evidence type="ECO:0000313" key="2">
    <source>
        <dbReference type="Proteomes" id="UP001054857"/>
    </source>
</evidence>
<dbReference type="AlphaFoldDB" id="A0AAD3DNL0"/>
<protein>
    <submittedName>
        <fullName evidence="1">Uncharacterized protein</fullName>
    </submittedName>
</protein>
<name>A0AAD3DNL0_9CHLO</name>
<reference evidence="1 2" key="1">
    <citation type="journal article" date="2021" name="Sci. Rep.">
        <title>Genome sequencing of the multicellular alga Astrephomene provides insights into convergent evolution of germ-soma differentiation.</title>
        <authorList>
            <person name="Yamashita S."/>
            <person name="Yamamoto K."/>
            <person name="Matsuzaki R."/>
            <person name="Suzuki S."/>
            <person name="Yamaguchi H."/>
            <person name="Hirooka S."/>
            <person name="Minakuchi Y."/>
            <person name="Miyagishima S."/>
            <person name="Kawachi M."/>
            <person name="Toyoda A."/>
            <person name="Nozaki H."/>
        </authorList>
    </citation>
    <scope>NUCLEOTIDE SEQUENCE [LARGE SCALE GENOMIC DNA]</scope>
    <source>
        <strain evidence="1 2">NIES-4017</strain>
    </source>
</reference>
<feature type="non-terminal residue" evidence="1">
    <location>
        <position position="1"/>
    </location>
</feature>
<proteinExistence type="predicted"/>
<organism evidence="1 2">
    <name type="scientific">Astrephomene gubernaculifera</name>
    <dbReference type="NCBI Taxonomy" id="47775"/>
    <lineage>
        <taxon>Eukaryota</taxon>
        <taxon>Viridiplantae</taxon>
        <taxon>Chlorophyta</taxon>
        <taxon>core chlorophytes</taxon>
        <taxon>Chlorophyceae</taxon>
        <taxon>CS clade</taxon>
        <taxon>Chlamydomonadales</taxon>
        <taxon>Astrephomenaceae</taxon>
        <taxon>Astrephomene</taxon>
    </lineage>
</organism>
<dbReference type="Proteomes" id="UP001054857">
    <property type="component" value="Unassembled WGS sequence"/>
</dbReference>
<accession>A0AAD3DNL0</accession>
<evidence type="ECO:0000313" key="1">
    <source>
        <dbReference type="EMBL" id="GFR44923.1"/>
    </source>
</evidence>
<comment type="caution">
    <text evidence="1">The sequence shown here is derived from an EMBL/GenBank/DDBJ whole genome shotgun (WGS) entry which is preliminary data.</text>
</comment>
<gene>
    <name evidence="1" type="ORF">Agub_g6009</name>
</gene>
<keyword evidence="2" id="KW-1185">Reference proteome</keyword>
<dbReference type="EMBL" id="BMAR01000008">
    <property type="protein sequence ID" value="GFR44923.1"/>
    <property type="molecule type" value="Genomic_DNA"/>
</dbReference>
<feature type="non-terminal residue" evidence="1">
    <location>
        <position position="120"/>
    </location>
</feature>